<evidence type="ECO:0000256" key="2">
    <source>
        <dbReference type="ARBA" id="ARBA00022730"/>
    </source>
</evidence>
<organism evidence="8 9">
    <name type="scientific">Breznakia blatticola</name>
    <dbReference type="NCBI Taxonomy" id="1754012"/>
    <lineage>
        <taxon>Bacteria</taxon>
        <taxon>Bacillati</taxon>
        <taxon>Bacillota</taxon>
        <taxon>Erysipelotrichia</taxon>
        <taxon>Erysipelotrichales</taxon>
        <taxon>Erysipelotrichaceae</taxon>
        <taxon>Breznakia</taxon>
    </lineage>
</organism>
<evidence type="ECO:0000256" key="4">
    <source>
        <dbReference type="ARBA" id="ARBA00022980"/>
    </source>
</evidence>
<proteinExistence type="inferred from homology"/>
<dbReference type="Proteomes" id="UP000294743">
    <property type="component" value="Unassembled WGS sequence"/>
</dbReference>
<evidence type="ECO:0000256" key="3">
    <source>
        <dbReference type="ARBA" id="ARBA00022884"/>
    </source>
</evidence>
<evidence type="ECO:0000313" key="8">
    <source>
        <dbReference type="EMBL" id="TDW24880.1"/>
    </source>
</evidence>
<dbReference type="Gene3D" id="3.30.420.100">
    <property type="match status" value="1"/>
</dbReference>
<evidence type="ECO:0000256" key="6">
    <source>
        <dbReference type="ARBA" id="ARBA00035197"/>
    </source>
</evidence>
<evidence type="ECO:0000256" key="1">
    <source>
        <dbReference type="ARBA" id="ARBA00007116"/>
    </source>
</evidence>
<comment type="similarity">
    <text evidence="1 7">Belongs to the universal ribosomal protein uL18 family.</text>
</comment>
<keyword evidence="9" id="KW-1185">Reference proteome</keyword>
<dbReference type="GO" id="GO:0022625">
    <property type="term" value="C:cytosolic large ribosomal subunit"/>
    <property type="evidence" value="ECO:0007669"/>
    <property type="project" value="TreeGrafter"/>
</dbReference>
<dbReference type="AlphaFoldDB" id="A0A4R8A942"/>
<name>A0A4R8A942_9FIRM</name>
<dbReference type="RefSeq" id="WP_134168453.1">
    <property type="nucleotide sequence ID" value="NZ_SODD01000007.1"/>
</dbReference>
<keyword evidence="3 7" id="KW-0694">RNA-binding</keyword>
<dbReference type="SUPFAM" id="SSF53137">
    <property type="entry name" value="Translational machinery components"/>
    <property type="match status" value="1"/>
</dbReference>
<dbReference type="InterPro" id="IPR004389">
    <property type="entry name" value="Ribosomal_uL18_bac-type"/>
</dbReference>
<dbReference type="InterPro" id="IPR057268">
    <property type="entry name" value="Ribosomal_L18"/>
</dbReference>
<sequence>MINKTARNVERKRRHVRVRKKISGTPTCPRLNVFRSNAHIHAQIIDDENRKTLVSASSVSMKLSNGGNVEAAKQVGKTIAELANKAKIENVVFDRGGYVYHGRVKALAEAAREAGLKF</sequence>
<keyword evidence="5 7" id="KW-0687">Ribonucleoprotein</keyword>
<dbReference type="FunFam" id="3.30.420.100:FF:000001">
    <property type="entry name" value="50S ribosomal protein L18"/>
    <property type="match status" value="1"/>
</dbReference>
<comment type="subunit">
    <text evidence="7">Part of the 50S ribosomal subunit; part of the 5S rRNA/L5/L18/L25 subcomplex. Contacts the 5S and 23S rRNAs.</text>
</comment>
<evidence type="ECO:0000256" key="7">
    <source>
        <dbReference type="HAMAP-Rule" id="MF_01337"/>
    </source>
</evidence>
<dbReference type="GO" id="GO:0003735">
    <property type="term" value="F:structural constituent of ribosome"/>
    <property type="evidence" value="ECO:0007669"/>
    <property type="project" value="InterPro"/>
</dbReference>
<keyword evidence="2 7" id="KW-0699">rRNA-binding</keyword>
<dbReference type="GO" id="GO:0008097">
    <property type="term" value="F:5S rRNA binding"/>
    <property type="evidence" value="ECO:0007669"/>
    <property type="project" value="TreeGrafter"/>
</dbReference>
<dbReference type="CDD" id="cd00432">
    <property type="entry name" value="Ribosomal_L18_L5e"/>
    <property type="match status" value="1"/>
</dbReference>
<protein>
    <recommendedName>
        <fullName evidence="6 7">Large ribosomal subunit protein uL18</fullName>
    </recommendedName>
</protein>
<dbReference type="PANTHER" id="PTHR12899">
    <property type="entry name" value="39S RIBOSOMAL PROTEIN L18, MITOCHONDRIAL"/>
    <property type="match status" value="1"/>
</dbReference>
<dbReference type="HAMAP" id="MF_01337_B">
    <property type="entry name" value="Ribosomal_uL18_B"/>
    <property type="match status" value="1"/>
</dbReference>
<comment type="function">
    <text evidence="7">This is one of the proteins that bind and probably mediate the attachment of the 5S RNA into the large ribosomal subunit, where it forms part of the central protuberance.</text>
</comment>
<dbReference type="InterPro" id="IPR005484">
    <property type="entry name" value="Ribosomal_uL18_bac/plant/anim"/>
</dbReference>
<dbReference type="Pfam" id="PF00861">
    <property type="entry name" value="Ribosomal_L18p"/>
    <property type="match status" value="1"/>
</dbReference>
<evidence type="ECO:0000256" key="5">
    <source>
        <dbReference type="ARBA" id="ARBA00023274"/>
    </source>
</evidence>
<dbReference type="OrthoDB" id="9810939at2"/>
<gene>
    <name evidence="7" type="primary">rplR</name>
    <name evidence="8" type="ORF">EDD63_10732</name>
</gene>
<dbReference type="PANTHER" id="PTHR12899:SF3">
    <property type="entry name" value="LARGE RIBOSOMAL SUBUNIT PROTEIN UL18M"/>
    <property type="match status" value="1"/>
</dbReference>
<dbReference type="NCBIfam" id="TIGR00060">
    <property type="entry name" value="L18_bact"/>
    <property type="match status" value="1"/>
</dbReference>
<keyword evidence="4 7" id="KW-0689">Ribosomal protein</keyword>
<dbReference type="GO" id="GO:0006412">
    <property type="term" value="P:translation"/>
    <property type="evidence" value="ECO:0007669"/>
    <property type="project" value="UniProtKB-UniRule"/>
</dbReference>
<dbReference type="EMBL" id="SODD01000007">
    <property type="protein sequence ID" value="TDW24880.1"/>
    <property type="molecule type" value="Genomic_DNA"/>
</dbReference>
<evidence type="ECO:0000313" key="9">
    <source>
        <dbReference type="Proteomes" id="UP000294743"/>
    </source>
</evidence>
<comment type="caution">
    <text evidence="8">The sequence shown here is derived from an EMBL/GenBank/DDBJ whole genome shotgun (WGS) entry which is preliminary data.</text>
</comment>
<accession>A0A4R8A942</accession>
<reference evidence="8 9" key="1">
    <citation type="submission" date="2019-03" db="EMBL/GenBank/DDBJ databases">
        <title>Genomic Encyclopedia of Type Strains, Phase IV (KMG-IV): sequencing the most valuable type-strain genomes for metagenomic binning, comparative biology and taxonomic classification.</title>
        <authorList>
            <person name="Goeker M."/>
        </authorList>
    </citation>
    <scope>NUCLEOTIDE SEQUENCE [LARGE SCALE GENOMIC DNA]</scope>
    <source>
        <strain evidence="8 9">DSM 28867</strain>
    </source>
</reference>